<dbReference type="InterPro" id="IPR025404">
    <property type="entry name" value="DUF4130"/>
</dbReference>
<dbReference type="PANTHER" id="PTHR33693">
    <property type="entry name" value="TYPE-5 URACIL-DNA GLYCOSYLASE"/>
    <property type="match status" value="1"/>
</dbReference>
<dbReference type="InterPro" id="IPR005122">
    <property type="entry name" value="Uracil-DNA_glycosylase-like"/>
</dbReference>
<dbReference type="SMART" id="SM00986">
    <property type="entry name" value="UDG"/>
    <property type="match status" value="1"/>
</dbReference>
<gene>
    <name evidence="11" type="ORF">H8L67_09990</name>
</gene>
<evidence type="ECO:0000256" key="1">
    <source>
        <dbReference type="ARBA" id="ARBA00006521"/>
    </source>
</evidence>
<evidence type="ECO:0000256" key="4">
    <source>
        <dbReference type="ARBA" id="ARBA00022723"/>
    </source>
</evidence>
<evidence type="ECO:0000256" key="2">
    <source>
        <dbReference type="ARBA" id="ARBA00019403"/>
    </source>
</evidence>
<evidence type="ECO:0000259" key="10">
    <source>
        <dbReference type="SMART" id="SM00986"/>
    </source>
</evidence>
<feature type="domain" description="Uracil-DNA glycosylase-like" evidence="10">
    <location>
        <begin position="308"/>
        <end position="464"/>
    </location>
</feature>
<evidence type="ECO:0000256" key="6">
    <source>
        <dbReference type="ARBA" id="ARBA00022801"/>
    </source>
</evidence>
<evidence type="ECO:0000256" key="7">
    <source>
        <dbReference type="ARBA" id="ARBA00023004"/>
    </source>
</evidence>
<dbReference type="Proteomes" id="UP000824755">
    <property type="component" value="Chromosome"/>
</dbReference>
<dbReference type="EMBL" id="CP080544">
    <property type="protein sequence ID" value="QYR52884.1"/>
    <property type="molecule type" value="Genomic_DNA"/>
</dbReference>
<dbReference type="Pfam" id="PF13566">
    <property type="entry name" value="DUF4130"/>
    <property type="match status" value="1"/>
</dbReference>
<keyword evidence="5" id="KW-0227">DNA damage</keyword>
<dbReference type="SUPFAM" id="SSF52141">
    <property type="entry name" value="Uracil-DNA glycosylase-like"/>
    <property type="match status" value="1"/>
</dbReference>
<reference evidence="11 12" key="1">
    <citation type="submission" date="2021-08" db="EMBL/GenBank/DDBJ databases">
        <title>Lysobacter sp. strain CJ11 Genome sequencing and assembly.</title>
        <authorList>
            <person name="Kim I."/>
        </authorList>
    </citation>
    <scope>NUCLEOTIDE SEQUENCE [LARGE SCALE GENOMIC DNA]</scope>
    <source>
        <strain evidence="11 12">CJ11</strain>
    </source>
</reference>
<dbReference type="InterPro" id="IPR036895">
    <property type="entry name" value="Uracil-DNA_glycosylase-like_sf"/>
</dbReference>
<dbReference type="NCBIfam" id="TIGR03915">
    <property type="entry name" value="SAM_7_link_chp"/>
    <property type="match status" value="1"/>
</dbReference>
<dbReference type="SMART" id="SM00987">
    <property type="entry name" value="UreE_C"/>
    <property type="match status" value="1"/>
</dbReference>
<evidence type="ECO:0000256" key="9">
    <source>
        <dbReference type="ARBA" id="ARBA00023204"/>
    </source>
</evidence>
<dbReference type="Pfam" id="PF03167">
    <property type="entry name" value="UDG"/>
    <property type="match status" value="1"/>
</dbReference>
<dbReference type="RefSeq" id="WP_220379704.1">
    <property type="nucleotide sequence ID" value="NZ_CP080544.1"/>
</dbReference>
<keyword evidence="6" id="KW-0378">Hydrolase</keyword>
<keyword evidence="8" id="KW-0411">Iron-sulfur</keyword>
<keyword evidence="9" id="KW-0234">DNA repair</keyword>
<dbReference type="NCBIfam" id="TIGR03914">
    <property type="entry name" value="UDG_fam_dom"/>
    <property type="match status" value="1"/>
</dbReference>
<dbReference type="InterPro" id="IPR005273">
    <property type="entry name" value="Ura-DNA_glyco_family4"/>
</dbReference>
<sequence length="479" mass="53906">MNAATWLARLECSWDIDAWRQLARHAWCAGLSPEELHWFEAEDSGQLFGTALEEAVLVRAMPPVPRAFLALASTVICHSSPTRLPLLYRLLWRQSAGERNLLANPTDPDVIAVHAMAKEVQRDTHKMKAFVRFREVATGSNEFIAWFEPDHHILDRVAPFFAGRFAGMDWAIMTPYRSVRWNQQTLKFGDGTRGIKMPDKDSGEGLWLIYYAHIFNPARLNPEMMRQEMPSRYWRNLPEAALLPDLTRNAGARVREMAERAPLPVRRKIPTPKAPTQVLTADAFGSLPVQLAACRKCPLWASATQVVPGRGAEDAPLMFLGEQPGDQEDLTGRPFVGPAGKLLKNALQTCGLPESAIYFTNAVKHFRYERVGKARIHKRPDHAHVQACRPWLQREVDTLKPRVVVCLGATATLSLLGSGFAFKEVRGQWLEAGNGLLAFVTVHPAWVLRQTTQSDRERAFNLLVQDLGKVQEEMGRWNA</sequence>
<keyword evidence="3" id="KW-0004">4Fe-4S</keyword>
<dbReference type="InterPro" id="IPR023875">
    <property type="entry name" value="DNA_repair_put"/>
</dbReference>
<dbReference type="NCBIfam" id="TIGR00758">
    <property type="entry name" value="UDG_fam4"/>
    <property type="match status" value="1"/>
</dbReference>
<proteinExistence type="inferred from homology"/>
<organism evidence="11 12">
    <name type="scientific">Lysobacter soyae</name>
    <dbReference type="NCBI Taxonomy" id="2764185"/>
    <lineage>
        <taxon>Bacteria</taxon>
        <taxon>Pseudomonadati</taxon>
        <taxon>Pseudomonadota</taxon>
        <taxon>Gammaproteobacteria</taxon>
        <taxon>Lysobacterales</taxon>
        <taxon>Lysobacteraceae</taxon>
        <taxon>Lysobacter</taxon>
    </lineage>
</organism>
<evidence type="ECO:0000313" key="11">
    <source>
        <dbReference type="EMBL" id="QYR52884.1"/>
    </source>
</evidence>
<dbReference type="PANTHER" id="PTHR33693:SF9">
    <property type="entry name" value="TYPE-4 URACIL-DNA GLYCOSYLASE"/>
    <property type="match status" value="1"/>
</dbReference>
<evidence type="ECO:0000256" key="3">
    <source>
        <dbReference type="ARBA" id="ARBA00022485"/>
    </source>
</evidence>
<dbReference type="CDD" id="cd10030">
    <property type="entry name" value="UDG-F4_TTUDGA_SPO1dp_like"/>
    <property type="match status" value="1"/>
</dbReference>
<keyword evidence="12" id="KW-1185">Reference proteome</keyword>
<dbReference type="Gene3D" id="3.40.470.10">
    <property type="entry name" value="Uracil-DNA glycosylase-like domain"/>
    <property type="match status" value="1"/>
</dbReference>
<keyword evidence="7" id="KW-0408">Iron</keyword>
<accession>A0ABX8WQC9</accession>
<evidence type="ECO:0000256" key="5">
    <source>
        <dbReference type="ARBA" id="ARBA00022763"/>
    </source>
</evidence>
<name>A0ABX8WQC9_9GAMM</name>
<protein>
    <recommendedName>
        <fullName evidence="2">Type-4 uracil-DNA glycosylase</fullName>
    </recommendedName>
</protein>
<evidence type="ECO:0000256" key="8">
    <source>
        <dbReference type="ARBA" id="ARBA00023014"/>
    </source>
</evidence>
<evidence type="ECO:0000313" key="12">
    <source>
        <dbReference type="Proteomes" id="UP000824755"/>
    </source>
</evidence>
<keyword evidence="4" id="KW-0479">Metal-binding</keyword>
<comment type="similarity">
    <text evidence="1">Belongs to the uracil-DNA glycosylase (UDG) superfamily. Type 4 (UDGa) family.</text>
</comment>
<dbReference type="InterPro" id="IPR051536">
    <property type="entry name" value="UDG_Type-4/5"/>
</dbReference>